<reference evidence="2" key="1">
    <citation type="submission" date="2016-07" db="EMBL/GenBank/DDBJ databases">
        <authorList>
            <person name="Florea S."/>
            <person name="Webb J.S."/>
            <person name="Jaromczyk J."/>
            <person name="Schardl C.L."/>
        </authorList>
    </citation>
    <scope>NUCLEOTIDE SEQUENCE [LARGE SCALE GENOMIC DNA]</scope>
    <source>
        <strain evidence="2">IPB1</strain>
    </source>
</reference>
<dbReference type="AlphaFoldDB" id="A0A1C0TWQ4"/>
<name>A0A1C0TWQ4_9GAMM</name>
<proteinExistence type="predicted"/>
<gene>
    <name evidence="1" type="ORF">A7985_07430</name>
</gene>
<evidence type="ECO:0000313" key="2">
    <source>
        <dbReference type="Proteomes" id="UP000093366"/>
    </source>
</evidence>
<comment type="caution">
    <text evidence="1">The sequence shown here is derived from an EMBL/GenBank/DDBJ whole genome shotgun (WGS) entry which is preliminary data.</text>
</comment>
<protein>
    <submittedName>
        <fullName evidence="1">Uncharacterized protein</fullName>
    </submittedName>
</protein>
<evidence type="ECO:0000313" key="1">
    <source>
        <dbReference type="EMBL" id="OCQ23762.1"/>
    </source>
</evidence>
<dbReference type="EMBL" id="MAUJ01000001">
    <property type="protein sequence ID" value="OCQ23762.1"/>
    <property type="molecule type" value="Genomic_DNA"/>
</dbReference>
<dbReference type="OrthoDB" id="6402212at2"/>
<accession>A0A1C0TWQ4</accession>
<organism evidence="1 2">
    <name type="scientific">Pseudoalteromonas luteoviolacea</name>
    <dbReference type="NCBI Taxonomy" id="43657"/>
    <lineage>
        <taxon>Bacteria</taxon>
        <taxon>Pseudomonadati</taxon>
        <taxon>Pseudomonadota</taxon>
        <taxon>Gammaproteobacteria</taxon>
        <taxon>Alteromonadales</taxon>
        <taxon>Pseudoalteromonadaceae</taxon>
        <taxon>Pseudoalteromonas</taxon>
    </lineage>
</organism>
<sequence length="94" mass="10783">MSKPPKEIDGARVLEWTWSGERPFGVLRYESGEIASEIFGLALCQYDESGFIYRFACDSGWETEQDAGYGSVAEAKENLPEQYRDVKANWQEYE</sequence>
<dbReference type="RefSeq" id="WP_065789775.1">
    <property type="nucleotide sequence ID" value="NZ_MAUJ01000001.1"/>
</dbReference>
<dbReference type="Proteomes" id="UP000093366">
    <property type="component" value="Unassembled WGS sequence"/>
</dbReference>